<dbReference type="EMBL" id="RWGY01000004">
    <property type="protein sequence ID" value="TVU46560.1"/>
    <property type="molecule type" value="Genomic_DNA"/>
</dbReference>
<evidence type="ECO:0000259" key="1">
    <source>
        <dbReference type="Pfam" id="PF13966"/>
    </source>
</evidence>
<organism evidence="2 3">
    <name type="scientific">Eragrostis curvula</name>
    <name type="common">weeping love grass</name>
    <dbReference type="NCBI Taxonomy" id="38414"/>
    <lineage>
        <taxon>Eukaryota</taxon>
        <taxon>Viridiplantae</taxon>
        <taxon>Streptophyta</taxon>
        <taxon>Embryophyta</taxon>
        <taxon>Tracheophyta</taxon>
        <taxon>Spermatophyta</taxon>
        <taxon>Magnoliopsida</taxon>
        <taxon>Liliopsida</taxon>
        <taxon>Poales</taxon>
        <taxon>Poaceae</taxon>
        <taxon>PACMAD clade</taxon>
        <taxon>Chloridoideae</taxon>
        <taxon>Eragrostideae</taxon>
        <taxon>Eragrostidinae</taxon>
        <taxon>Eragrostis</taxon>
    </lineage>
</organism>
<name>A0A5J9WGM8_9POAL</name>
<dbReference type="Pfam" id="PF13966">
    <property type="entry name" value="zf-RVT"/>
    <property type="match status" value="1"/>
</dbReference>
<gene>
    <name evidence="2" type="ORF">EJB05_06101</name>
</gene>
<evidence type="ECO:0000313" key="2">
    <source>
        <dbReference type="EMBL" id="TVU46560.1"/>
    </source>
</evidence>
<evidence type="ECO:0000313" key="3">
    <source>
        <dbReference type="Proteomes" id="UP000324897"/>
    </source>
</evidence>
<dbReference type="InterPro" id="IPR026960">
    <property type="entry name" value="RVT-Znf"/>
</dbReference>
<accession>A0A5J9WGM8</accession>
<dbReference type="AlphaFoldDB" id="A0A5J9WGM8"/>
<proteinExistence type="predicted"/>
<reference evidence="2 3" key="1">
    <citation type="journal article" date="2019" name="Sci. Rep.">
        <title>A high-quality genome of Eragrostis curvula grass provides insights into Poaceae evolution and supports new strategies to enhance forage quality.</title>
        <authorList>
            <person name="Carballo J."/>
            <person name="Santos B.A.C.M."/>
            <person name="Zappacosta D."/>
            <person name="Garbus I."/>
            <person name="Selva J.P."/>
            <person name="Gallo C.A."/>
            <person name="Diaz A."/>
            <person name="Albertini E."/>
            <person name="Caccamo M."/>
            <person name="Echenique V."/>
        </authorList>
    </citation>
    <scope>NUCLEOTIDE SEQUENCE [LARGE SCALE GENOMIC DNA]</scope>
    <source>
        <strain evidence="3">cv. Victoria</strain>
        <tissue evidence="2">Leaf</tissue>
    </source>
</reference>
<protein>
    <recommendedName>
        <fullName evidence="1">Reverse transcriptase zinc-binding domain-containing protein</fullName>
    </recommendedName>
</protein>
<dbReference type="Proteomes" id="UP000324897">
    <property type="component" value="Chromosome 5"/>
</dbReference>
<sequence length="229" mass="26463">MWLRDIDGVASLDVITEFLRLWDLISEVVLHPEVPDVHYWRLSASGQYTAKLAYEALFQGAIQFGPWKIIWKTWAPDKCRFFLWLAAHNRCWTAERLARRNLPHSERCPLCDQDDETIDHLLAGCVFERQFWHIILQRIGLASLSPQPSDIIFEEWWSKVSGSVSHTTRKGLNTVIILGAWTLWRHRNECVFDGTPPNLTRALIMAGEESRWWNMAGAKDLSLLPAQAV</sequence>
<comment type="caution">
    <text evidence="2">The sequence shown here is derived from an EMBL/GenBank/DDBJ whole genome shotgun (WGS) entry which is preliminary data.</text>
</comment>
<keyword evidence="3" id="KW-1185">Reference proteome</keyword>
<dbReference type="OrthoDB" id="649363at2759"/>
<dbReference type="Gramene" id="TVU46560">
    <property type="protein sequence ID" value="TVU46560"/>
    <property type="gene ID" value="EJB05_06101"/>
</dbReference>
<feature type="domain" description="Reverse transcriptase zinc-binding" evidence="1">
    <location>
        <begin position="48"/>
        <end position="132"/>
    </location>
</feature>